<proteinExistence type="predicted"/>
<feature type="compositionally biased region" description="Polar residues" evidence="1">
    <location>
        <begin position="292"/>
        <end position="317"/>
    </location>
</feature>
<accession>A0A2L2SVH6</accession>
<dbReference type="KEGG" id="fvn:FVRRES_06030"/>
<evidence type="ECO:0000256" key="1">
    <source>
        <dbReference type="SAM" id="MobiDB-lite"/>
    </source>
</evidence>
<sequence>MRKSQIKHIPSIVALRSKLGVGTPGNKESREFRRVVKEFHQDYKTSDGTPGTEYVDWRNSSHRDALEQMTDEFLETRGWGQLFWPDTAGRGAVKKLKWSKDRTDIKKLVCRLFFRHNQQIRWKGPSSGPTKRMMSRIAKQGSTRTTRITTSQVQDITMRDGIESRRQDDQDTRVSADVLTASSPYNVPSSPILPSEQVSTTSNHVGATSDAHQQNSNHALGLAEESLSSISGQLAPVARMSEHTFEHGFPFGTSDHGEEDDPPRSDSPAFSDRGERESRRSPSLGIPRPRKTFSSCKTQPFRQNSRPRSISTETVRMSTEDRIISGDGEEPIMAMPPPPPPRPSLQARNTQQRVNIKYEVERSPGNLRRWDHRGSFTHMSMEDFQDIHEFHDIDSVQFILKRRGMSWDDVVSRGNEDGFKDMKTRLKERIKEDLADISFSQDVVLYSIVIIPIRRTSETHDDFIRSQTIAL</sequence>
<name>A0A2L2SVH6_9HYPO</name>
<dbReference type="GeneID" id="37257669"/>
<reference evidence="3" key="1">
    <citation type="submission" date="2014-10" db="EMBL/GenBank/DDBJ databases">
        <authorList>
            <person name="King R."/>
        </authorList>
    </citation>
    <scope>NUCLEOTIDE SEQUENCE [LARGE SCALE GENOMIC DNA]</scope>
    <source>
        <strain evidence="3">A3/5</strain>
    </source>
</reference>
<feature type="region of interest" description="Disordered" evidence="1">
    <location>
        <begin position="246"/>
        <end position="331"/>
    </location>
</feature>
<feature type="region of interest" description="Disordered" evidence="1">
    <location>
        <begin position="179"/>
        <end position="216"/>
    </location>
</feature>
<evidence type="ECO:0000313" key="3">
    <source>
        <dbReference type="Proteomes" id="UP000245910"/>
    </source>
</evidence>
<dbReference type="EMBL" id="LN649230">
    <property type="protein sequence ID" value="CEI61594.1"/>
    <property type="molecule type" value="Genomic_DNA"/>
</dbReference>
<protein>
    <submittedName>
        <fullName evidence="2">Uncharacterized protein</fullName>
    </submittedName>
</protein>
<feature type="compositionally biased region" description="Polar residues" evidence="1">
    <location>
        <begin position="180"/>
        <end position="189"/>
    </location>
</feature>
<dbReference type="Proteomes" id="UP000245910">
    <property type="component" value="Chromosome II"/>
</dbReference>
<feature type="compositionally biased region" description="Polar residues" evidence="1">
    <location>
        <begin position="196"/>
        <end position="216"/>
    </location>
</feature>
<evidence type="ECO:0000313" key="2">
    <source>
        <dbReference type="EMBL" id="CEI61594.1"/>
    </source>
</evidence>
<organism evidence="2 3">
    <name type="scientific">Fusarium venenatum</name>
    <dbReference type="NCBI Taxonomy" id="56646"/>
    <lineage>
        <taxon>Eukaryota</taxon>
        <taxon>Fungi</taxon>
        <taxon>Dikarya</taxon>
        <taxon>Ascomycota</taxon>
        <taxon>Pezizomycotina</taxon>
        <taxon>Sordariomycetes</taxon>
        <taxon>Hypocreomycetidae</taxon>
        <taxon>Hypocreales</taxon>
        <taxon>Nectriaceae</taxon>
        <taxon>Fusarium</taxon>
    </lineage>
</organism>
<dbReference type="AlphaFoldDB" id="A0A2L2SVH6"/>
<dbReference type="OrthoDB" id="5138733at2759"/>
<keyword evidence="3" id="KW-1185">Reference proteome</keyword>
<dbReference type="RefSeq" id="XP_025585314.1">
    <property type="nucleotide sequence ID" value="XM_025734516.2"/>
</dbReference>